<keyword evidence="6" id="KW-1185">Reference proteome</keyword>
<dbReference type="Pfam" id="PF11935">
    <property type="entry name" value="SYMPK_PTA1_N"/>
    <property type="match status" value="1"/>
</dbReference>
<dbReference type="InterPro" id="IPR011989">
    <property type="entry name" value="ARM-like"/>
</dbReference>
<dbReference type="STRING" id="38772.ENSGAGP00000000173"/>
<dbReference type="GO" id="GO:0006397">
    <property type="term" value="P:mRNA processing"/>
    <property type="evidence" value="ECO:0007669"/>
    <property type="project" value="UniProtKB-KW"/>
</dbReference>
<evidence type="ECO:0000256" key="3">
    <source>
        <dbReference type="ARBA" id="ARBA00023242"/>
    </source>
</evidence>
<name>A0A452GF48_9SAUR</name>
<evidence type="ECO:0000256" key="2">
    <source>
        <dbReference type="ARBA" id="ARBA00022664"/>
    </source>
</evidence>
<proteinExistence type="predicted"/>
<evidence type="ECO:0000256" key="1">
    <source>
        <dbReference type="ARBA" id="ARBA00004123"/>
    </source>
</evidence>
<evidence type="ECO:0000259" key="4">
    <source>
        <dbReference type="Pfam" id="PF11935"/>
    </source>
</evidence>
<dbReference type="GO" id="GO:0005847">
    <property type="term" value="C:mRNA cleavage and polyadenylation specificity factor complex"/>
    <property type="evidence" value="ECO:0007669"/>
    <property type="project" value="TreeGrafter"/>
</dbReference>
<dbReference type="PANTHER" id="PTHR15245">
    <property type="entry name" value="SYMPLEKIN-RELATED"/>
    <property type="match status" value="1"/>
</dbReference>
<feature type="domain" description="Symplekin/Pta1 N-terminal" evidence="4">
    <location>
        <begin position="123"/>
        <end position="225"/>
    </location>
</feature>
<dbReference type="Gene3D" id="1.25.10.10">
    <property type="entry name" value="Leucine-rich Repeat Variant"/>
    <property type="match status" value="1"/>
</dbReference>
<evidence type="ECO:0000313" key="6">
    <source>
        <dbReference type="Proteomes" id="UP000291020"/>
    </source>
</evidence>
<accession>A0A452GF48</accession>
<dbReference type="InterPro" id="IPR016024">
    <property type="entry name" value="ARM-type_fold"/>
</dbReference>
<dbReference type="PANTHER" id="PTHR15245:SF20">
    <property type="entry name" value="SYMPLEKIN"/>
    <property type="match status" value="1"/>
</dbReference>
<keyword evidence="3" id="KW-0539">Nucleus</keyword>
<dbReference type="Proteomes" id="UP000291020">
    <property type="component" value="Unassembled WGS sequence"/>
</dbReference>
<organism evidence="5 6">
    <name type="scientific">Gopherus agassizii</name>
    <name type="common">Agassiz's desert tortoise</name>
    <dbReference type="NCBI Taxonomy" id="38772"/>
    <lineage>
        <taxon>Eukaryota</taxon>
        <taxon>Metazoa</taxon>
        <taxon>Chordata</taxon>
        <taxon>Craniata</taxon>
        <taxon>Vertebrata</taxon>
        <taxon>Euteleostomi</taxon>
        <taxon>Archelosauria</taxon>
        <taxon>Testudinata</taxon>
        <taxon>Testudines</taxon>
        <taxon>Cryptodira</taxon>
        <taxon>Durocryptodira</taxon>
        <taxon>Testudinoidea</taxon>
        <taxon>Testudinidae</taxon>
        <taxon>Gopherus</taxon>
    </lineage>
</organism>
<sequence>MASRAGEGSNARMSIASQFFTQEEGSGTDSMTTSERVVDLLNQAALISNDSKISLLKQVSENLGASPNHLPLRLQEIIAFQADKSIEVRKFVIGFIEEACKRDIELLLKLIANLNMLLKDENVNVVKKAILAMTQLYKVALQWMVKSKVINDLQEACWEMVSAMASDIILLLDSDNDGIRTHAIKFVEGLIITLSPRMPDSDVPKRHENDISLDRIPKDHPYIKHTLGLGLPLGFVCVNDRNPNA</sequence>
<evidence type="ECO:0000313" key="5">
    <source>
        <dbReference type="Ensembl" id="ENSGAGP00000000173.1"/>
    </source>
</evidence>
<dbReference type="InterPro" id="IPR021850">
    <property type="entry name" value="Symplekin/Pta1"/>
</dbReference>
<dbReference type="AlphaFoldDB" id="A0A452GF48"/>
<reference evidence="6" key="1">
    <citation type="journal article" date="2017" name="PLoS ONE">
        <title>The Agassiz's desert tortoise genome provides a resource for the conservation of a threatened species.</title>
        <authorList>
            <person name="Tollis M."/>
            <person name="DeNardo D.F."/>
            <person name="Cornelius J.A."/>
            <person name="Dolby G.A."/>
            <person name="Edwards T."/>
            <person name="Henen B.T."/>
            <person name="Karl A.E."/>
            <person name="Murphy R.W."/>
            <person name="Kusumi K."/>
        </authorList>
    </citation>
    <scope>NUCLEOTIDE SEQUENCE [LARGE SCALE GENOMIC DNA]</scope>
</reference>
<dbReference type="InterPro" id="IPR032460">
    <property type="entry name" value="Symplekin/Pta1_N"/>
</dbReference>
<keyword evidence="2" id="KW-0507">mRNA processing</keyword>
<protein>
    <recommendedName>
        <fullName evidence="4">Symplekin/Pta1 N-terminal domain-containing protein</fullName>
    </recommendedName>
</protein>
<dbReference type="SUPFAM" id="SSF48371">
    <property type="entry name" value="ARM repeat"/>
    <property type="match status" value="1"/>
</dbReference>
<reference evidence="5" key="3">
    <citation type="submission" date="2025-09" db="UniProtKB">
        <authorList>
            <consortium name="Ensembl"/>
        </authorList>
    </citation>
    <scope>IDENTIFICATION</scope>
</reference>
<comment type="subcellular location">
    <subcellularLocation>
        <location evidence="1">Nucleus</location>
    </subcellularLocation>
</comment>
<dbReference type="Ensembl" id="ENSGAGT00000000202.1">
    <property type="protein sequence ID" value="ENSGAGP00000000173.1"/>
    <property type="gene ID" value="ENSGAGG00000000112.1"/>
</dbReference>
<reference evidence="5" key="2">
    <citation type="submission" date="2025-08" db="UniProtKB">
        <authorList>
            <consortium name="Ensembl"/>
        </authorList>
    </citation>
    <scope>IDENTIFICATION</scope>
</reference>